<gene>
    <name evidence="2" type="ORF">QBC37DRAFT_435522</name>
</gene>
<reference evidence="2" key="1">
    <citation type="journal article" date="2023" name="Mol. Phylogenet. Evol.">
        <title>Genome-scale phylogeny and comparative genomics of the fungal order Sordariales.</title>
        <authorList>
            <person name="Hensen N."/>
            <person name="Bonometti L."/>
            <person name="Westerberg I."/>
            <person name="Brannstrom I.O."/>
            <person name="Guillou S."/>
            <person name="Cros-Aarteil S."/>
            <person name="Calhoun S."/>
            <person name="Haridas S."/>
            <person name="Kuo A."/>
            <person name="Mondo S."/>
            <person name="Pangilinan J."/>
            <person name="Riley R."/>
            <person name="LaButti K."/>
            <person name="Andreopoulos B."/>
            <person name="Lipzen A."/>
            <person name="Chen C."/>
            <person name="Yan M."/>
            <person name="Daum C."/>
            <person name="Ng V."/>
            <person name="Clum A."/>
            <person name="Steindorff A."/>
            <person name="Ohm R.A."/>
            <person name="Martin F."/>
            <person name="Silar P."/>
            <person name="Natvig D.O."/>
            <person name="Lalanne C."/>
            <person name="Gautier V."/>
            <person name="Ament-Velasquez S.L."/>
            <person name="Kruys A."/>
            <person name="Hutchinson M.I."/>
            <person name="Powell A.J."/>
            <person name="Barry K."/>
            <person name="Miller A.N."/>
            <person name="Grigoriev I.V."/>
            <person name="Debuchy R."/>
            <person name="Gladieux P."/>
            <person name="Hiltunen Thoren M."/>
            <person name="Johannesson H."/>
        </authorList>
    </citation>
    <scope>NUCLEOTIDE SEQUENCE</scope>
    <source>
        <strain evidence="2">PSN293</strain>
    </source>
</reference>
<evidence type="ECO:0000313" key="3">
    <source>
        <dbReference type="Proteomes" id="UP001301769"/>
    </source>
</evidence>
<dbReference type="AlphaFoldDB" id="A0AAN6XUL6"/>
<feature type="compositionally biased region" description="Low complexity" evidence="1">
    <location>
        <begin position="37"/>
        <end position="56"/>
    </location>
</feature>
<accession>A0AAN6XUL6</accession>
<feature type="region of interest" description="Disordered" evidence="1">
    <location>
        <begin position="1"/>
        <end position="62"/>
    </location>
</feature>
<proteinExistence type="predicted"/>
<name>A0AAN6XUL6_9PEZI</name>
<keyword evidence="3" id="KW-1185">Reference proteome</keyword>
<dbReference type="EMBL" id="MU858546">
    <property type="protein sequence ID" value="KAK4206026.1"/>
    <property type="molecule type" value="Genomic_DNA"/>
</dbReference>
<evidence type="ECO:0000313" key="2">
    <source>
        <dbReference type="EMBL" id="KAK4206026.1"/>
    </source>
</evidence>
<reference evidence="2" key="2">
    <citation type="submission" date="2023-05" db="EMBL/GenBank/DDBJ databases">
        <authorList>
            <consortium name="Lawrence Berkeley National Laboratory"/>
            <person name="Steindorff A."/>
            <person name="Hensen N."/>
            <person name="Bonometti L."/>
            <person name="Westerberg I."/>
            <person name="Brannstrom I.O."/>
            <person name="Guillou S."/>
            <person name="Cros-Aarteil S."/>
            <person name="Calhoun S."/>
            <person name="Haridas S."/>
            <person name="Kuo A."/>
            <person name="Mondo S."/>
            <person name="Pangilinan J."/>
            <person name="Riley R."/>
            <person name="Labutti K."/>
            <person name="Andreopoulos B."/>
            <person name="Lipzen A."/>
            <person name="Chen C."/>
            <person name="Yanf M."/>
            <person name="Daum C."/>
            <person name="Ng V."/>
            <person name="Clum A."/>
            <person name="Ohm R."/>
            <person name="Martin F."/>
            <person name="Silar P."/>
            <person name="Natvig D."/>
            <person name="Lalanne C."/>
            <person name="Gautier V."/>
            <person name="Ament-Velasquez S.L."/>
            <person name="Kruys A."/>
            <person name="Hutchinson M.I."/>
            <person name="Powell A.J."/>
            <person name="Barry K."/>
            <person name="Miller A.N."/>
            <person name="Grigoriev I.V."/>
            <person name="Debuchy R."/>
            <person name="Gladieux P."/>
            <person name="Thoren M.H."/>
            <person name="Johannesson H."/>
        </authorList>
    </citation>
    <scope>NUCLEOTIDE SEQUENCE</scope>
    <source>
        <strain evidence="2">PSN293</strain>
    </source>
</reference>
<sequence>MAATVDAASSQMMRDVGPERHKRAGSPLCPGAVELFTSPTSSSITEESTRSTSSNSKALSEQSFTSSSTANMKFLVLSLLATSAAAIDLHLENAGGCAAGGGGYVCYNYNPNTCCTVNNGVFFPSVSFRAIPAAWNIQARGHAPTRCGAVRQQEDSRGRNYICLGNGPFGGSGYGFNNKKMIRGATVEAEETDTKCVQPDVMYLADGTLYNYTAIVEAKLDTVELNEYAKAGASAADIPEGFEAFKIVQ</sequence>
<evidence type="ECO:0000256" key="1">
    <source>
        <dbReference type="SAM" id="MobiDB-lite"/>
    </source>
</evidence>
<dbReference type="Proteomes" id="UP001301769">
    <property type="component" value="Unassembled WGS sequence"/>
</dbReference>
<protein>
    <submittedName>
        <fullName evidence="2">Uncharacterized protein</fullName>
    </submittedName>
</protein>
<comment type="caution">
    <text evidence="2">The sequence shown here is derived from an EMBL/GenBank/DDBJ whole genome shotgun (WGS) entry which is preliminary data.</text>
</comment>
<organism evidence="2 3">
    <name type="scientific">Rhypophila decipiens</name>
    <dbReference type="NCBI Taxonomy" id="261697"/>
    <lineage>
        <taxon>Eukaryota</taxon>
        <taxon>Fungi</taxon>
        <taxon>Dikarya</taxon>
        <taxon>Ascomycota</taxon>
        <taxon>Pezizomycotina</taxon>
        <taxon>Sordariomycetes</taxon>
        <taxon>Sordariomycetidae</taxon>
        <taxon>Sordariales</taxon>
        <taxon>Naviculisporaceae</taxon>
        <taxon>Rhypophila</taxon>
    </lineage>
</organism>